<dbReference type="EMBL" id="CAHIKZ030001240">
    <property type="protein sequence ID" value="CAE1257434.1"/>
    <property type="molecule type" value="Genomic_DNA"/>
</dbReference>
<proteinExistence type="predicted"/>
<keyword evidence="1" id="KW-1133">Transmembrane helix</keyword>
<feature type="transmembrane region" description="Helical" evidence="1">
    <location>
        <begin position="401"/>
        <end position="425"/>
    </location>
</feature>
<dbReference type="Proteomes" id="UP000597762">
    <property type="component" value="Unassembled WGS sequence"/>
</dbReference>
<keyword evidence="1" id="KW-0812">Transmembrane</keyword>
<keyword evidence="1" id="KW-0472">Membrane</keyword>
<feature type="transmembrane region" description="Helical" evidence="1">
    <location>
        <begin position="162"/>
        <end position="181"/>
    </location>
</feature>
<accession>A0A812C1I1</accession>
<feature type="transmembrane region" description="Helical" evidence="1">
    <location>
        <begin position="187"/>
        <end position="203"/>
    </location>
</feature>
<name>A0A812C1I1_ACAPH</name>
<feature type="transmembrane region" description="Helical" evidence="1">
    <location>
        <begin position="109"/>
        <end position="128"/>
    </location>
</feature>
<feature type="transmembrane region" description="Helical" evidence="1">
    <location>
        <begin position="224"/>
        <end position="251"/>
    </location>
</feature>
<feature type="transmembrane region" description="Helical" evidence="1">
    <location>
        <begin position="84"/>
        <end position="102"/>
    </location>
</feature>
<keyword evidence="3" id="KW-1185">Reference proteome</keyword>
<feature type="transmembrane region" description="Helical" evidence="1">
    <location>
        <begin position="271"/>
        <end position="291"/>
    </location>
</feature>
<organism evidence="2 3">
    <name type="scientific">Acanthosepion pharaonis</name>
    <name type="common">Pharaoh cuttlefish</name>
    <name type="synonym">Sepia pharaonis</name>
    <dbReference type="NCBI Taxonomy" id="158019"/>
    <lineage>
        <taxon>Eukaryota</taxon>
        <taxon>Metazoa</taxon>
        <taxon>Spiralia</taxon>
        <taxon>Lophotrochozoa</taxon>
        <taxon>Mollusca</taxon>
        <taxon>Cephalopoda</taxon>
        <taxon>Coleoidea</taxon>
        <taxon>Decapodiformes</taxon>
        <taxon>Sepiida</taxon>
        <taxon>Sepiina</taxon>
        <taxon>Sepiidae</taxon>
        <taxon>Acanthosepion</taxon>
    </lineage>
</organism>
<feature type="transmembrane region" description="Helical" evidence="1">
    <location>
        <begin position="134"/>
        <end position="155"/>
    </location>
</feature>
<reference evidence="2" key="1">
    <citation type="submission" date="2021-01" db="EMBL/GenBank/DDBJ databases">
        <authorList>
            <person name="Li R."/>
            <person name="Bekaert M."/>
        </authorList>
    </citation>
    <scope>NUCLEOTIDE SEQUENCE</scope>
    <source>
        <strain evidence="2">Farmed</strain>
    </source>
</reference>
<sequence>MSFLRAYTFAPDYMLSLSPRNCNLFLFEHLVTTLVITFLPFYLPSSFPIYLSIYLSIYVSLFISIYLDIYSVHIYVYLYIYQSLHIYLSIYLSIYLTIFHICQSSSISIFYLSIYLSISSILSMYIFISKSVHIYLYFHIYQSLHICSSIYLHIYQSLLHPFVCFIYLVSLEIFLFLSVISQFPVKFFLHIPVAISFLCYLHSGIKPESKITVLIIRVFSLFHLLLSLFLLFSLSLLLLSSYSFLFLSFLLSLHFSPSHYAPWPKNHQSLLVYPFFLCFIFSLVSLTQNLFSFSPSFSLYTSPRHTYVFCLSHQNPCPESHQFFVLLFIADSIIIGVSFLSVSFTLVSLTESFLFSLLPSLHFSPSLLVYPFVCFIYSCLSHRIFSLSLRPSLYTSPRHTYIIIGVSFCLFHLLLSLSRIFSLSLRPSLYTSPRHTYIIIGVSFCLFHLLLSLSPNLFFLSVLLSLHFSPVTHTYTCPKAISFCVTLHS</sequence>
<gene>
    <name evidence="2" type="ORF">SPHA_30743</name>
</gene>
<feature type="transmembrane region" description="Helical" evidence="1">
    <location>
        <begin position="24"/>
        <end position="43"/>
    </location>
</feature>
<feature type="transmembrane region" description="Helical" evidence="1">
    <location>
        <begin position="55"/>
        <end position="78"/>
    </location>
</feature>
<evidence type="ECO:0000256" key="1">
    <source>
        <dbReference type="SAM" id="Phobius"/>
    </source>
</evidence>
<feature type="transmembrane region" description="Helical" evidence="1">
    <location>
        <begin position="323"/>
        <end position="347"/>
    </location>
</feature>
<feature type="transmembrane region" description="Helical" evidence="1">
    <location>
        <begin position="437"/>
        <end position="464"/>
    </location>
</feature>
<protein>
    <submittedName>
        <fullName evidence="2">Uncharacterized protein</fullName>
    </submittedName>
</protein>
<evidence type="ECO:0000313" key="2">
    <source>
        <dbReference type="EMBL" id="CAE1257434.1"/>
    </source>
</evidence>
<dbReference type="AlphaFoldDB" id="A0A812C1I1"/>
<comment type="caution">
    <text evidence="2">The sequence shown here is derived from an EMBL/GenBank/DDBJ whole genome shotgun (WGS) entry which is preliminary data.</text>
</comment>
<evidence type="ECO:0000313" key="3">
    <source>
        <dbReference type="Proteomes" id="UP000597762"/>
    </source>
</evidence>
<feature type="transmembrane region" description="Helical" evidence="1">
    <location>
        <begin position="367"/>
        <end position="389"/>
    </location>
</feature>